<reference evidence="2 3" key="2">
    <citation type="journal article" date="2015" name="Eukaryot. Cell">
        <title>Genetic mapping reveals that sinefungin resistance in Toxoplasma gondii is controlled by a putative amino acid transporter locus that can be used as a negative selectable marker.</title>
        <authorList>
            <person name="Behnke M.S."/>
            <person name="Khan A."/>
            <person name="Sibley L.D."/>
        </authorList>
    </citation>
    <scope>NUCLEOTIDE SEQUENCE [LARGE SCALE GENOMIC DNA]</scope>
    <source>
        <strain evidence="2 3">VAND</strain>
    </source>
</reference>
<feature type="compositionally biased region" description="Basic and acidic residues" evidence="1">
    <location>
        <begin position="1"/>
        <end position="18"/>
    </location>
</feature>
<sequence>MQTREMKKERTAKGERGDLNSFPRRSCSIPFRCDCVEREKDKKRRASRNMWEAKAPCGKIYAFKFLSRYGVFFLTKLSQCSRAARCFDKGRDSPLFFLPRPLASLFPLVSPVRR</sequence>
<evidence type="ECO:0000256" key="1">
    <source>
        <dbReference type="SAM" id="MobiDB-lite"/>
    </source>
</evidence>
<evidence type="ECO:0000313" key="3">
    <source>
        <dbReference type="Proteomes" id="UP000028840"/>
    </source>
</evidence>
<dbReference type="AlphaFoldDB" id="A0A086PPY3"/>
<reference evidence="2 3" key="1">
    <citation type="submission" date="2014-08" db="EMBL/GenBank/DDBJ databases">
        <authorList>
            <person name="Sibley D."/>
            <person name="Venepally P."/>
            <person name="Karamycheva S."/>
            <person name="Hadjithomas M."/>
            <person name="Khan A."/>
            <person name="Brunk B."/>
            <person name="Roos D."/>
            <person name="Caler E."/>
            <person name="Lorenzi H."/>
        </authorList>
    </citation>
    <scope>NUCLEOTIDE SEQUENCE [LARGE SCALE GENOMIC DNA]</scope>
    <source>
        <strain evidence="2 3">VAND</strain>
    </source>
</reference>
<dbReference type="VEuPathDB" id="ToxoDB:TGVAND_310300A"/>
<name>A0A086PPY3_TOXGO</name>
<evidence type="ECO:0000313" key="2">
    <source>
        <dbReference type="EMBL" id="KFH02415.1"/>
    </source>
</evidence>
<proteinExistence type="predicted"/>
<protein>
    <submittedName>
        <fullName evidence="2">Uncharacterized protein</fullName>
    </submittedName>
</protein>
<accession>A0A086PPY3</accession>
<comment type="caution">
    <text evidence="2">The sequence shown here is derived from an EMBL/GenBank/DDBJ whole genome shotgun (WGS) entry which is preliminary data.</text>
</comment>
<dbReference type="Proteomes" id="UP000028840">
    <property type="component" value="Unassembled WGS sequence"/>
</dbReference>
<organism evidence="2 3">
    <name type="scientific">Toxoplasma gondii VAND</name>
    <dbReference type="NCBI Taxonomy" id="933077"/>
    <lineage>
        <taxon>Eukaryota</taxon>
        <taxon>Sar</taxon>
        <taxon>Alveolata</taxon>
        <taxon>Apicomplexa</taxon>
        <taxon>Conoidasida</taxon>
        <taxon>Coccidia</taxon>
        <taxon>Eucoccidiorida</taxon>
        <taxon>Eimeriorina</taxon>
        <taxon>Sarcocystidae</taxon>
        <taxon>Toxoplasma</taxon>
    </lineage>
</organism>
<feature type="region of interest" description="Disordered" evidence="1">
    <location>
        <begin position="1"/>
        <end position="24"/>
    </location>
</feature>
<gene>
    <name evidence="2" type="ORF">TGVAND_310300A</name>
</gene>
<dbReference type="EMBL" id="AEYJ02001402">
    <property type="protein sequence ID" value="KFH02415.1"/>
    <property type="molecule type" value="Genomic_DNA"/>
</dbReference>